<dbReference type="InterPro" id="IPR036188">
    <property type="entry name" value="FAD/NAD-bd_sf"/>
</dbReference>
<dbReference type="RefSeq" id="WP_165143860.1">
    <property type="nucleotide sequence ID" value="NZ_JAALLT010000006.1"/>
</dbReference>
<keyword evidence="3" id="KW-0503">Monooxygenase</keyword>
<dbReference type="InterPro" id="IPR002938">
    <property type="entry name" value="FAD-bd"/>
</dbReference>
<protein>
    <submittedName>
        <fullName evidence="3">FAD-dependent monooxygenase</fullName>
    </submittedName>
</protein>
<feature type="domain" description="FAD-binding" evidence="2">
    <location>
        <begin position="11"/>
        <end position="346"/>
    </location>
</feature>
<sequence length="392" mass="44186">MSIDKPDNFYPVIIVGGGPVGLYLGCLLHKYDIPFVILEKRQERIQHSRSLGIHPVSLELFDELGIADRFVEKGIKIHRGIAFSENGRIGSIAFNDCPKPFNYILSLPQYITETILEEHLDSLNPDALFRGAEVTWIEESDNFVTVSLNLSGKPISIKCRCLVGCDGKESMVREQAGIAFEGVSYPDTYIMGDFSDNTNFDDDAAVFLPDQGLIESFPLINNRRRWVVKTKEYIENVSRSDLEKRVAARIGYELSETDNYMLSSFGVQRLIAKPMARSRIALAGDAAHVVSPIGGQGMNLGWLDAAELAKHLESSLANEDDEALFQKLETYARHRQKITAKVIRRAEINMKLGRKSKLPYLRNTLVWLMLNTPLKRSVARLFTMRNLENGFL</sequence>
<evidence type="ECO:0000313" key="3">
    <source>
        <dbReference type="EMBL" id="NGP78126.1"/>
    </source>
</evidence>
<comment type="caution">
    <text evidence="3">The sequence shown here is derived from an EMBL/GenBank/DDBJ whole genome shotgun (WGS) entry which is preliminary data.</text>
</comment>
<dbReference type="PRINTS" id="PR00420">
    <property type="entry name" value="RNGMNOXGNASE"/>
</dbReference>
<dbReference type="SUPFAM" id="SSF51905">
    <property type="entry name" value="FAD/NAD(P)-binding domain"/>
    <property type="match status" value="1"/>
</dbReference>
<dbReference type="Pfam" id="PF01494">
    <property type="entry name" value="FAD_binding_3"/>
    <property type="match status" value="1"/>
</dbReference>
<gene>
    <name evidence="3" type="ORF">G3570_15870</name>
</gene>
<dbReference type="Proteomes" id="UP000473278">
    <property type="component" value="Unassembled WGS sequence"/>
</dbReference>
<evidence type="ECO:0000256" key="1">
    <source>
        <dbReference type="ARBA" id="ARBA00023002"/>
    </source>
</evidence>
<reference evidence="3 4" key="1">
    <citation type="submission" date="2020-02" db="EMBL/GenBank/DDBJ databases">
        <title>Balneolaceae bacterium YR4-1, complete genome.</title>
        <authorList>
            <person name="Li Y."/>
            <person name="Wu S."/>
        </authorList>
    </citation>
    <scope>NUCLEOTIDE SEQUENCE [LARGE SCALE GENOMIC DNA]</scope>
    <source>
        <strain evidence="3 4">YR4-1</strain>
    </source>
</reference>
<dbReference type="PANTHER" id="PTHR43476:SF3">
    <property type="entry name" value="FAD-BINDING MONOOXYGENASE"/>
    <property type="match status" value="1"/>
</dbReference>
<dbReference type="AlphaFoldDB" id="A0A6M1T1X8"/>
<dbReference type="Gene3D" id="3.30.70.2450">
    <property type="match status" value="1"/>
</dbReference>
<dbReference type="GO" id="GO:0008688">
    <property type="term" value="F:3-(3-hydroxyphenyl)propionate hydroxylase activity"/>
    <property type="evidence" value="ECO:0007669"/>
    <property type="project" value="TreeGrafter"/>
</dbReference>
<proteinExistence type="predicted"/>
<keyword evidence="1" id="KW-0560">Oxidoreductase</keyword>
<evidence type="ECO:0000313" key="4">
    <source>
        <dbReference type="Proteomes" id="UP000473278"/>
    </source>
</evidence>
<dbReference type="GO" id="GO:0071949">
    <property type="term" value="F:FAD binding"/>
    <property type="evidence" value="ECO:0007669"/>
    <property type="project" value="InterPro"/>
</dbReference>
<evidence type="ECO:0000259" key="2">
    <source>
        <dbReference type="Pfam" id="PF01494"/>
    </source>
</evidence>
<dbReference type="GO" id="GO:0019622">
    <property type="term" value="P:3-(3-hydroxy)phenylpropionate catabolic process"/>
    <property type="evidence" value="ECO:0007669"/>
    <property type="project" value="TreeGrafter"/>
</dbReference>
<name>A0A6M1T1X8_9BACT</name>
<dbReference type="Gene3D" id="3.50.50.60">
    <property type="entry name" value="FAD/NAD(P)-binding domain"/>
    <property type="match status" value="1"/>
</dbReference>
<dbReference type="PANTHER" id="PTHR43476">
    <property type="entry name" value="3-(3-HYDROXY-PHENYL)PROPIONATE/3-HYDROXYCINNAMIC ACID HYDROXYLASE"/>
    <property type="match status" value="1"/>
</dbReference>
<dbReference type="InterPro" id="IPR050631">
    <property type="entry name" value="PheA/TfdB_FAD_monoxygenase"/>
</dbReference>
<organism evidence="3 4">
    <name type="scientific">Halalkalibaculum roseum</name>
    <dbReference type="NCBI Taxonomy" id="2709311"/>
    <lineage>
        <taxon>Bacteria</taxon>
        <taxon>Pseudomonadati</taxon>
        <taxon>Balneolota</taxon>
        <taxon>Balneolia</taxon>
        <taxon>Balneolales</taxon>
        <taxon>Balneolaceae</taxon>
        <taxon>Halalkalibaculum</taxon>
    </lineage>
</organism>
<keyword evidence="4" id="KW-1185">Reference proteome</keyword>
<accession>A0A6M1T1X8</accession>
<dbReference type="EMBL" id="JAALLT010000006">
    <property type="protein sequence ID" value="NGP78126.1"/>
    <property type="molecule type" value="Genomic_DNA"/>
</dbReference>